<evidence type="ECO:0000313" key="1">
    <source>
        <dbReference type="EMBL" id="OBZ92230.1"/>
    </source>
</evidence>
<comment type="caution">
    <text evidence="1">The sequence shown here is derived from an EMBL/GenBank/DDBJ whole genome shotgun (WGS) entry which is preliminary data.</text>
</comment>
<reference evidence="1 2" key="1">
    <citation type="journal article" date="2016" name="Syst. Appl. Microbiol.">
        <title>Pararhizobium polonicum sp. nov. isolated from tumors on stone fruit rootstocks.</title>
        <authorList>
            <person name="Pulawska J."/>
            <person name="Kuzmanovic N."/>
            <person name="Willems A."/>
            <person name="Pothier J.F."/>
        </authorList>
    </citation>
    <scope>NUCLEOTIDE SEQUENCE [LARGE SCALE GENOMIC DNA]</scope>
    <source>
        <strain evidence="1 2">F5.1</strain>
    </source>
</reference>
<protein>
    <recommendedName>
        <fullName evidence="3">Pectate lyase superfamily protein domain-containing protein</fullName>
    </recommendedName>
</protein>
<dbReference type="InterPro" id="IPR012334">
    <property type="entry name" value="Pectin_lyas_fold"/>
</dbReference>
<dbReference type="Gene3D" id="2.160.20.10">
    <property type="entry name" value="Single-stranded right-handed beta-helix, Pectin lyase-like"/>
    <property type="match status" value="1"/>
</dbReference>
<dbReference type="InterPro" id="IPR011050">
    <property type="entry name" value="Pectin_lyase_fold/virulence"/>
</dbReference>
<dbReference type="Proteomes" id="UP000093111">
    <property type="component" value="Unassembled WGS sequence"/>
</dbReference>
<dbReference type="STRING" id="1612624.ADU59_27405"/>
<keyword evidence="2" id="KW-1185">Reference proteome</keyword>
<evidence type="ECO:0008006" key="3">
    <source>
        <dbReference type="Google" id="ProtNLM"/>
    </source>
</evidence>
<dbReference type="AlphaFoldDB" id="A0A1C7NTA7"/>
<dbReference type="SUPFAM" id="SSF51126">
    <property type="entry name" value="Pectin lyase-like"/>
    <property type="match status" value="1"/>
</dbReference>
<proteinExistence type="predicted"/>
<dbReference type="EMBL" id="LGLV01000021">
    <property type="protein sequence ID" value="OBZ92230.1"/>
    <property type="molecule type" value="Genomic_DNA"/>
</dbReference>
<organism evidence="1 2">
    <name type="scientific">Pararhizobium polonicum</name>
    <dbReference type="NCBI Taxonomy" id="1612624"/>
    <lineage>
        <taxon>Bacteria</taxon>
        <taxon>Pseudomonadati</taxon>
        <taxon>Pseudomonadota</taxon>
        <taxon>Alphaproteobacteria</taxon>
        <taxon>Hyphomicrobiales</taxon>
        <taxon>Rhizobiaceae</taxon>
        <taxon>Rhizobium/Agrobacterium group</taxon>
        <taxon>Pararhizobium</taxon>
    </lineage>
</organism>
<name>A0A1C7NTA7_9HYPH</name>
<gene>
    <name evidence="1" type="ORF">ADU59_27405</name>
</gene>
<sequence>MQEAAEAARAAAASANIRRVPDIPALKTLNTDVTKLAFLPDDTGFDWKDIDSTTTARLDPNEHVVVRDAEKPLTRGAWYRRLKGDEPSVRDAFKAKGDGSADDSAALQDAIYWMEYYPPRSRALTWERGIYNISQLVIPNEILGISFNGRSYWDTTIRCQDGGSEPAIRNSSQEFKLFNLSLISGQPNKANWANRKDGLHSDKGMGQTMDVDVTISRCRFSGFYQGVYHKGRGLAAHTNHFTSCHIGIGLDWPDLGDYSPSDTSGHDAYDDAMAFRGIAVSDTRFHSLNYAAVANVGPNADKIVGLKINDIVLDIGRRIFYGHLGKHGSITNSTSTVSATEILELTGGRDFNVSGITGGGNAKGGVRTPQNLIKLTTGRFTGGRFSNMVLSNCHEHAIRDTSACLEGVAFSDITFHDVGFASPDSSRAFSFGSQNSDIEVINAKLLGSDTLQGVIGSNYGSNRIRAVNLSKEGSNTPWTAGSPVILVGKRQSYSPKPIAVVNVASVKAPALDWLYIDDDLIEVYGRLTATAAAAGNCEIDMPVPVPSMFTQPQDASGSLIAATAGLNIAGSVAANGTMLRLRWLAQKTNNNSFSFTARYRVM</sequence>
<evidence type="ECO:0000313" key="2">
    <source>
        <dbReference type="Proteomes" id="UP000093111"/>
    </source>
</evidence>
<accession>A0A1C7NTA7</accession>